<accession>A0AAW2K9P8</accession>
<protein>
    <submittedName>
        <fullName evidence="1">Uncharacterized protein</fullName>
    </submittedName>
</protein>
<comment type="caution">
    <text evidence="1">The sequence shown here is derived from an EMBL/GenBank/DDBJ whole genome shotgun (WGS) entry which is preliminary data.</text>
</comment>
<name>A0AAW2K9P8_SESRA</name>
<reference evidence="1" key="2">
    <citation type="journal article" date="2024" name="Plant">
        <title>Genomic evolution and insights into agronomic trait innovations of Sesamum species.</title>
        <authorList>
            <person name="Miao H."/>
            <person name="Wang L."/>
            <person name="Qu L."/>
            <person name="Liu H."/>
            <person name="Sun Y."/>
            <person name="Le M."/>
            <person name="Wang Q."/>
            <person name="Wei S."/>
            <person name="Zheng Y."/>
            <person name="Lin W."/>
            <person name="Duan Y."/>
            <person name="Cao H."/>
            <person name="Xiong S."/>
            <person name="Wang X."/>
            <person name="Wei L."/>
            <person name="Li C."/>
            <person name="Ma Q."/>
            <person name="Ju M."/>
            <person name="Zhao R."/>
            <person name="Li G."/>
            <person name="Mu C."/>
            <person name="Tian Q."/>
            <person name="Mei H."/>
            <person name="Zhang T."/>
            <person name="Gao T."/>
            <person name="Zhang H."/>
        </authorList>
    </citation>
    <scope>NUCLEOTIDE SEQUENCE</scope>
    <source>
        <strain evidence="1">G02</strain>
    </source>
</reference>
<proteinExistence type="predicted"/>
<dbReference type="AlphaFoldDB" id="A0AAW2K9P8"/>
<organism evidence="1">
    <name type="scientific">Sesamum radiatum</name>
    <name type="common">Black benniseed</name>
    <dbReference type="NCBI Taxonomy" id="300843"/>
    <lineage>
        <taxon>Eukaryota</taxon>
        <taxon>Viridiplantae</taxon>
        <taxon>Streptophyta</taxon>
        <taxon>Embryophyta</taxon>
        <taxon>Tracheophyta</taxon>
        <taxon>Spermatophyta</taxon>
        <taxon>Magnoliopsida</taxon>
        <taxon>eudicotyledons</taxon>
        <taxon>Gunneridae</taxon>
        <taxon>Pentapetalae</taxon>
        <taxon>asterids</taxon>
        <taxon>lamiids</taxon>
        <taxon>Lamiales</taxon>
        <taxon>Pedaliaceae</taxon>
        <taxon>Sesamum</taxon>
    </lineage>
</organism>
<sequence length="108" mass="12787">MRGIRWEIGDGSLVNIWYDQWLPRPPTFKIIFRPRTLPRDSYVAALLNDDHSWNQDRVMCEFETLDADYRLQIKTTAAPNSDRLIWHFGKQGLFSIRGAYELEAKRTE</sequence>
<dbReference type="EMBL" id="JACGWJ010000029">
    <property type="protein sequence ID" value="KAL0303569.1"/>
    <property type="molecule type" value="Genomic_DNA"/>
</dbReference>
<gene>
    <name evidence="1" type="ORF">Sradi_6225000</name>
</gene>
<evidence type="ECO:0000313" key="1">
    <source>
        <dbReference type="EMBL" id="KAL0303569.1"/>
    </source>
</evidence>
<reference evidence="1" key="1">
    <citation type="submission" date="2020-06" db="EMBL/GenBank/DDBJ databases">
        <authorList>
            <person name="Li T."/>
            <person name="Hu X."/>
            <person name="Zhang T."/>
            <person name="Song X."/>
            <person name="Zhang H."/>
            <person name="Dai N."/>
            <person name="Sheng W."/>
            <person name="Hou X."/>
            <person name="Wei L."/>
        </authorList>
    </citation>
    <scope>NUCLEOTIDE SEQUENCE</scope>
    <source>
        <strain evidence="1">G02</strain>
        <tissue evidence="1">Leaf</tissue>
    </source>
</reference>